<evidence type="ECO:0000313" key="9">
    <source>
        <dbReference type="EMBL" id="QCI69310.1"/>
    </source>
</evidence>
<dbReference type="Proteomes" id="UP000298781">
    <property type="component" value="Chromosome"/>
</dbReference>
<evidence type="ECO:0000256" key="7">
    <source>
        <dbReference type="ARBA" id="ARBA00023136"/>
    </source>
</evidence>
<proteinExistence type="inferred from homology"/>
<evidence type="ECO:0000256" key="2">
    <source>
        <dbReference type="ARBA" id="ARBA00007935"/>
    </source>
</evidence>
<evidence type="ECO:0000256" key="6">
    <source>
        <dbReference type="ARBA" id="ARBA00022989"/>
    </source>
</evidence>
<dbReference type="GO" id="GO:0033214">
    <property type="term" value="P:siderophore-iron import into cell"/>
    <property type="evidence" value="ECO:0007669"/>
    <property type="project" value="TreeGrafter"/>
</dbReference>
<dbReference type="CDD" id="cd06550">
    <property type="entry name" value="TM_ABC_iron-siderophores_like"/>
    <property type="match status" value="1"/>
</dbReference>
<sequence length="380" mass="39187">MTEPAHDAARTILGGATRHGGVAVSPPPSHIALSEAGERLLTLYAAQLRKRVLIVVALLAAAVMGLFLDLTTGPSGLPFSQTWAALTGAPEAGRAAEVIVWHVRLPIAVMAILVGIALSLAGAEMQTILDNPLASPFTLGVSAAASVGAAPTIVLGLSLPYLPAGLAVAGNAFLFAFGSVLLLQALARRSEGGPYLLVLFGVGLVFAFNALLALVQFLGSAEALQELAFWTMGSLARADWTAIAILASVVAIIVPCSFAASSSLNALRLGNDRAASYGIDVARLRFLSLLRSSLLAATAVAFVGTIGFVGLVGPHIARMLIGEDHRFFLPTAALTGAVVMSFASVASKLVVTGALLPVGIVTSLVGLPVFFILIMRQRRR</sequence>
<dbReference type="KEGG" id="pstg:E8M01_18730"/>
<keyword evidence="4" id="KW-1003">Cell membrane</keyword>
<keyword evidence="5 8" id="KW-0812">Transmembrane</keyword>
<dbReference type="SUPFAM" id="SSF81345">
    <property type="entry name" value="ABC transporter involved in vitamin B12 uptake, BtuC"/>
    <property type="match status" value="1"/>
</dbReference>
<evidence type="ECO:0000256" key="5">
    <source>
        <dbReference type="ARBA" id="ARBA00022692"/>
    </source>
</evidence>
<dbReference type="GO" id="GO:0005886">
    <property type="term" value="C:plasma membrane"/>
    <property type="evidence" value="ECO:0007669"/>
    <property type="project" value="UniProtKB-SubCell"/>
</dbReference>
<dbReference type="OrthoDB" id="9811975at2"/>
<evidence type="ECO:0000256" key="4">
    <source>
        <dbReference type="ARBA" id="ARBA00022475"/>
    </source>
</evidence>
<feature type="transmembrane region" description="Helical" evidence="8">
    <location>
        <begin position="133"/>
        <end position="155"/>
    </location>
</feature>
<organism evidence="9 10">
    <name type="scientific">Phreatobacter stygius</name>
    <dbReference type="NCBI Taxonomy" id="1940610"/>
    <lineage>
        <taxon>Bacteria</taxon>
        <taxon>Pseudomonadati</taxon>
        <taxon>Pseudomonadota</taxon>
        <taxon>Alphaproteobacteria</taxon>
        <taxon>Hyphomicrobiales</taxon>
        <taxon>Phreatobacteraceae</taxon>
        <taxon>Phreatobacter</taxon>
    </lineage>
</organism>
<protein>
    <submittedName>
        <fullName evidence="9">Iron ABC transporter permease</fullName>
    </submittedName>
</protein>
<dbReference type="PANTHER" id="PTHR30472:SF25">
    <property type="entry name" value="ABC TRANSPORTER PERMEASE PROTEIN MJ0876-RELATED"/>
    <property type="match status" value="1"/>
</dbReference>
<feature type="transmembrane region" description="Helical" evidence="8">
    <location>
        <begin position="293"/>
        <end position="317"/>
    </location>
</feature>
<comment type="subcellular location">
    <subcellularLocation>
        <location evidence="1">Cell membrane</location>
        <topology evidence="1">Multi-pass membrane protein</topology>
    </subcellularLocation>
</comment>
<keyword evidence="10" id="KW-1185">Reference proteome</keyword>
<feature type="transmembrane region" description="Helical" evidence="8">
    <location>
        <begin position="52"/>
        <end position="70"/>
    </location>
</feature>
<comment type="similarity">
    <text evidence="2">Belongs to the binding-protein-dependent transport system permease family. FecCD subfamily.</text>
</comment>
<feature type="transmembrane region" description="Helical" evidence="8">
    <location>
        <begin position="349"/>
        <end position="374"/>
    </location>
</feature>
<keyword evidence="3" id="KW-0813">Transport</keyword>
<dbReference type="Pfam" id="PF01032">
    <property type="entry name" value="FecCD"/>
    <property type="match status" value="1"/>
</dbReference>
<evidence type="ECO:0000256" key="3">
    <source>
        <dbReference type="ARBA" id="ARBA00022448"/>
    </source>
</evidence>
<evidence type="ECO:0000256" key="8">
    <source>
        <dbReference type="SAM" id="Phobius"/>
    </source>
</evidence>
<keyword evidence="7 8" id="KW-0472">Membrane</keyword>
<dbReference type="Gene3D" id="1.10.3470.10">
    <property type="entry name" value="ABC transporter involved in vitamin B12 uptake, BtuC"/>
    <property type="match status" value="1"/>
</dbReference>
<dbReference type="AlphaFoldDB" id="A0A4D7BE80"/>
<feature type="transmembrane region" description="Helical" evidence="8">
    <location>
        <begin position="161"/>
        <end position="183"/>
    </location>
</feature>
<gene>
    <name evidence="9" type="ORF">E8M01_18730</name>
</gene>
<dbReference type="InterPro" id="IPR000522">
    <property type="entry name" value="ABC_transptr_permease_BtuC"/>
</dbReference>
<dbReference type="EMBL" id="CP039690">
    <property type="protein sequence ID" value="QCI69310.1"/>
    <property type="molecule type" value="Genomic_DNA"/>
</dbReference>
<reference evidence="9 10" key="1">
    <citation type="submission" date="2019-04" db="EMBL/GenBank/DDBJ databases">
        <title>Phreatobacter aquaticus sp. nov.</title>
        <authorList>
            <person name="Choi A."/>
        </authorList>
    </citation>
    <scope>NUCLEOTIDE SEQUENCE [LARGE SCALE GENOMIC DNA]</scope>
    <source>
        <strain evidence="9 10">KCTC 52518</strain>
    </source>
</reference>
<name>A0A4D7BE80_9HYPH</name>
<dbReference type="FunFam" id="1.10.3470.10:FF:000001">
    <property type="entry name" value="Vitamin B12 ABC transporter permease BtuC"/>
    <property type="match status" value="1"/>
</dbReference>
<dbReference type="InterPro" id="IPR037294">
    <property type="entry name" value="ABC_BtuC-like"/>
</dbReference>
<dbReference type="GO" id="GO:0022857">
    <property type="term" value="F:transmembrane transporter activity"/>
    <property type="evidence" value="ECO:0007669"/>
    <property type="project" value="InterPro"/>
</dbReference>
<evidence type="ECO:0000256" key="1">
    <source>
        <dbReference type="ARBA" id="ARBA00004651"/>
    </source>
</evidence>
<accession>A0A4D7BE80</accession>
<evidence type="ECO:0000313" key="10">
    <source>
        <dbReference type="Proteomes" id="UP000298781"/>
    </source>
</evidence>
<keyword evidence="6 8" id="KW-1133">Transmembrane helix</keyword>
<feature type="transmembrane region" description="Helical" evidence="8">
    <location>
        <begin position="99"/>
        <end position="121"/>
    </location>
</feature>
<feature type="transmembrane region" description="Helical" evidence="8">
    <location>
        <begin position="195"/>
        <end position="218"/>
    </location>
</feature>
<feature type="transmembrane region" description="Helical" evidence="8">
    <location>
        <begin position="238"/>
        <end position="260"/>
    </location>
</feature>
<dbReference type="PANTHER" id="PTHR30472">
    <property type="entry name" value="FERRIC ENTEROBACTIN TRANSPORT SYSTEM PERMEASE PROTEIN"/>
    <property type="match status" value="1"/>
</dbReference>